<dbReference type="OMA" id="DASCQMK"/>
<keyword evidence="2" id="KW-0539">Nucleus</keyword>
<gene>
    <name evidence="4" type="ORF">MIMGU_mgv1a014942mg</name>
</gene>
<dbReference type="AlphaFoldDB" id="A0A022QF05"/>
<dbReference type="OrthoDB" id="694201at2759"/>
<sequence>MGFNDSKQVINWASITKQEYADVESTSSNNSDSMTSSSFSSSLSSSSSSELADDASSSPSSTSSNNAPLCSGPLYQLTELMAQLPIKRGLSKFYNGKSQTFASLGDVKNLEDLAKKDMSYCTRMKPCKSYGGTTLMNHYYAKFGPKATITKRSSKRPISPSFATSHVTMLLNA</sequence>
<evidence type="ECO:0000256" key="1">
    <source>
        <dbReference type="ARBA" id="ARBA00004123"/>
    </source>
</evidence>
<evidence type="ECO:0000313" key="4">
    <source>
        <dbReference type="EMBL" id="EYU27257.1"/>
    </source>
</evidence>
<dbReference type="STRING" id="4155.A0A022QF05"/>
<name>A0A022QF05_ERYGU</name>
<dbReference type="PhylomeDB" id="A0A022QF05"/>
<keyword evidence="5" id="KW-1185">Reference proteome</keyword>
<dbReference type="PANTHER" id="PTHR33172">
    <property type="entry name" value="OS08G0516900 PROTEIN"/>
    <property type="match status" value="1"/>
</dbReference>
<dbReference type="Proteomes" id="UP000030748">
    <property type="component" value="Unassembled WGS sequence"/>
</dbReference>
<evidence type="ECO:0000313" key="5">
    <source>
        <dbReference type="Proteomes" id="UP000030748"/>
    </source>
</evidence>
<accession>A0A022QF05</accession>
<evidence type="ECO:0000256" key="2">
    <source>
        <dbReference type="ARBA" id="ARBA00023242"/>
    </source>
</evidence>
<dbReference type="PANTHER" id="PTHR33172:SF103">
    <property type="entry name" value="PROTEIN OXIDATIVE STRESS 3"/>
    <property type="match status" value="1"/>
</dbReference>
<dbReference type="InterPro" id="IPR051992">
    <property type="entry name" value="OxStress_Response_Reg"/>
</dbReference>
<organism evidence="4 5">
    <name type="scientific">Erythranthe guttata</name>
    <name type="common">Yellow monkey flower</name>
    <name type="synonym">Mimulus guttatus</name>
    <dbReference type="NCBI Taxonomy" id="4155"/>
    <lineage>
        <taxon>Eukaryota</taxon>
        <taxon>Viridiplantae</taxon>
        <taxon>Streptophyta</taxon>
        <taxon>Embryophyta</taxon>
        <taxon>Tracheophyta</taxon>
        <taxon>Spermatophyta</taxon>
        <taxon>Magnoliopsida</taxon>
        <taxon>eudicotyledons</taxon>
        <taxon>Gunneridae</taxon>
        <taxon>Pentapetalae</taxon>
        <taxon>asterids</taxon>
        <taxon>lamiids</taxon>
        <taxon>Lamiales</taxon>
        <taxon>Phrymaceae</taxon>
        <taxon>Erythranthe</taxon>
    </lineage>
</organism>
<feature type="compositionally biased region" description="Low complexity" evidence="3">
    <location>
        <begin position="25"/>
        <end position="66"/>
    </location>
</feature>
<reference evidence="4 5" key="1">
    <citation type="journal article" date="2013" name="Proc. Natl. Acad. Sci. U.S.A.">
        <title>Fine-scale variation in meiotic recombination in Mimulus inferred from population shotgun sequencing.</title>
        <authorList>
            <person name="Hellsten U."/>
            <person name="Wright K.M."/>
            <person name="Jenkins J."/>
            <person name="Shu S."/>
            <person name="Yuan Y."/>
            <person name="Wessler S.R."/>
            <person name="Schmutz J."/>
            <person name="Willis J.H."/>
            <person name="Rokhsar D.S."/>
        </authorList>
    </citation>
    <scope>NUCLEOTIDE SEQUENCE [LARGE SCALE GENOMIC DNA]</scope>
    <source>
        <strain evidence="5">cv. DUN x IM62</strain>
    </source>
</reference>
<dbReference type="eggNOG" id="KOG4210">
    <property type="taxonomic scope" value="Eukaryota"/>
</dbReference>
<proteinExistence type="predicted"/>
<evidence type="ECO:0000256" key="3">
    <source>
        <dbReference type="SAM" id="MobiDB-lite"/>
    </source>
</evidence>
<dbReference type="EMBL" id="KI631457">
    <property type="protein sequence ID" value="EYU27257.1"/>
    <property type="molecule type" value="Genomic_DNA"/>
</dbReference>
<protein>
    <submittedName>
        <fullName evidence="4">Uncharacterized protein</fullName>
    </submittedName>
</protein>
<feature type="region of interest" description="Disordered" evidence="3">
    <location>
        <begin position="20"/>
        <end position="66"/>
    </location>
</feature>
<dbReference type="KEGG" id="egt:105969271"/>
<dbReference type="GO" id="GO:0006950">
    <property type="term" value="P:response to stress"/>
    <property type="evidence" value="ECO:0007669"/>
    <property type="project" value="UniProtKB-ARBA"/>
</dbReference>
<comment type="subcellular location">
    <subcellularLocation>
        <location evidence="1">Nucleus</location>
    </subcellularLocation>
</comment>
<dbReference type="GO" id="GO:0005634">
    <property type="term" value="C:nucleus"/>
    <property type="evidence" value="ECO:0007669"/>
    <property type="project" value="UniProtKB-SubCell"/>
</dbReference>